<keyword evidence="5 8" id="KW-0238">DNA-binding</keyword>
<keyword evidence="2 7" id="KW-0597">Phosphoprotein</keyword>
<proteinExistence type="predicted"/>
<dbReference type="PROSITE" id="PS50110">
    <property type="entry name" value="RESPONSE_REGULATORY"/>
    <property type="match status" value="1"/>
</dbReference>
<dbReference type="InterPro" id="IPR039420">
    <property type="entry name" value="WalR-like"/>
</dbReference>
<dbReference type="FunFam" id="3.40.50.2300:FF:000001">
    <property type="entry name" value="DNA-binding response regulator PhoB"/>
    <property type="match status" value="1"/>
</dbReference>
<evidence type="ECO:0000313" key="12">
    <source>
        <dbReference type="Proteomes" id="UP000693672"/>
    </source>
</evidence>
<dbReference type="Pfam" id="PF00486">
    <property type="entry name" value="Trans_reg_C"/>
    <property type="match status" value="1"/>
</dbReference>
<sequence>MNKRPLILIVEDERRMRELIADYLEEEGFDIRQAANGYEAMDQVRSSPPDLVVLDLMMPGMDGYEVCKQIRHHCQAIVIMLTAKSEEEDKLLGYELGADDYVTKPFSPKVLIAKIKAFLNRWTAQDDSGMTAHASDLEIDEQAHEVRLRGTLLELSPKEYDLLLFFVQRPNVVLTRDVLLDRVWGMDYFGDVRTVDTHIKRLRKKLGTTADCIQTVRGNGYKYQDKR</sequence>
<dbReference type="CDD" id="cd00383">
    <property type="entry name" value="trans_reg_C"/>
    <property type="match status" value="1"/>
</dbReference>
<evidence type="ECO:0000256" key="2">
    <source>
        <dbReference type="ARBA" id="ARBA00022553"/>
    </source>
</evidence>
<keyword evidence="4" id="KW-0805">Transcription regulation</keyword>
<evidence type="ECO:0000256" key="4">
    <source>
        <dbReference type="ARBA" id="ARBA00023015"/>
    </source>
</evidence>
<accession>A0A916NJW2</accession>
<comment type="caution">
    <text evidence="11">The sequence shown here is derived from an EMBL/GenBank/DDBJ whole genome shotgun (WGS) entry which is preliminary data.</text>
</comment>
<dbReference type="Proteomes" id="UP000693672">
    <property type="component" value="Unassembled WGS sequence"/>
</dbReference>
<dbReference type="PANTHER" id="PTHR48111">
    <property type="entry name" value="REGULATOR OF RPOS"/>
    <property type="match status" value="1"/>
</dbReference>
<dbReference type="RefSeq" id="WP_218093836.1">
    <property type="nucleotide sequence ID" value="NZ_CAJVAS010000020.1"/>
</dbReference>
<dbReference type="GO" id="GO:0005829">
    <property type="term" value="C:cytosol"/>
    <property type="evidence" value="ECO:0007669"/>
    <property type="project" value="TreeGrafter"/>
</dbReference>
<keyword evidence="12" id="KW-1185">Reference proteome</keyword>
<dbReference type="FunFam" id="1.10.10.10:FF:000018">
    <property type="entry name" value="DNA-binding response regulator ResD"/>
    <property type="match status" value="1"/>
</dbReference>
<gene>
    <name evidence="11" type="primary">srrA_6</name>
    <name evidence="11" type="ORF">PAESOLCIP111_04112</name>
</gene>
<name>A0A916NJW2_9BACL</name>
<reference evidence="11" key="1">
    <citation type="submission" date="2021-06" db="EMBL/GenBank/DDBJ databases">
        <authorList>
            <person name="Criscuolo A."/>
        </authorList>
    </citation>
    <scope>NUCLEOTIDE SEQUENCE</scope>
    <source>
        <strain evidence="11">CIP111600</strain>
    </source>
</reference>
<dbReference type="EMBL" id="CAJVAS010000020">
    <property type="protein sequence ID" value="CAG7640200.1"/>
    <property type="molecule type" value="Genomic_DNA"/>
</dbReference>
<dbReference type="GO" id="GO:0006355">
    <property type="term" value="P:regulation of DNA-templated transcription"/>
    <property type="evidence" value="ECO:0007669"/>
    <property type="project" value="InterPro"/>
</dbReference>
<evidence type="ECO:0000259" key="10">
    <source>
        <dbReference type="PROSITE" id="PS51755"/>
    </source>
</evidence>
<keyword evidence="6" id="KW-0804">Transcription</keyword>
<evidence type="ECO:0000256" key="7">
    <source>
        <dbReference type="PROSITE-ProRule" id="PRU00169"/>
    </source>
</evidence>
<dbReference type="AlphaFoldDB" id="A0A916NJW2"/>
<feature type="domain" description="Response regulatory" evidence="9">
    <location>
        <begin position="6"/>
        <end position="119"/>
    </location>
</feature>
<feature type="domain" description="OmpR/PhoB-type" evidence="10">
    <location>
        <begin position="129"/>
        <end position="225"/>
    </location>
</feature>
<dbReference type="PROSITE" id="PS51755">
    <property type="entry name" value="OMPR_PHOB"/>
    <property type="match status" value="1"/>
</dbReference>
<dbReference type="CDD" id="cd17574">
    <property type="entry name" value="REC_OmpR"/>
    <property type="match status" value="1"/>
</dbReference>
<evidence type="ECO:0000256" key="8">
    <source>
        <dbReference type="PROSITE-ProRule" id="PRU01091"/>
    </source>
</evidence>
<dbReference type="GO" id="GO:0000156">
    <property type="term" value="F:phosphorelay response regulator activity"/>
    <property type="evidence" value="ECO:0007669"/>
    <property type="project" value="TreeGrafter"/>
</dbReference>
<feature type="modified residue" description="4-aspartylphosphate" evidence="7">
    <location>
        <position position="55"/>
    </location>
</feature>
<dbReference type="GO" id="GO:0000976">
    <property type="term" value="F:transcription cis-regulatory region binding"/>
    <property type="evidence" value="ECO:0007669"/>
    <property type="project" value="TreeGrafter"/>
</dbReference>
<evidence type="ECO:0000313" key="11">
    <source>
        <dbReference type="EMBL" id="CAG7640200.1"/>
    </source>
</evidence>
<protein>
    <submittedName>
        <fullName evidence="11">Transcriptional regulatory protein SrrA</fullName>
    </submittedName>
</protein>
<comment type="subcellular location">
    <subcellularLocation>
        <location evidence="1">Cytoplasm</location>
    </subcellularLocation>
</comment>
<evidence type="ECO:0000256" key="1">
    <source>
        <dbReference type="ARBA" id="ARBA00004496"/>
    </source>
</evidence>
<dbReference type="SMART" id="SM00862">
    <property type="entry name" value="Trans_reg_C"/>
    <property type="match status" value="1"/>
</dbReference>
<dbReference type="PANTHER" id="PTHR48111:SF1">
    <property type="entry name" value="TWO-COMPONENT RESPONSE REGULATOR ORR33"/>
    <property type="match status" value="1"/>
</dbReference>
<feature type="DNA-binding region" description="OmpR/PhoB-type" evidence="8">
    <location>
        <begin position="129"/>
        <end position="225"/>
    </location>
</feature>
<organism evidence="11 12">
    <name type="scientific">Paenibacillus solanacearum</name>
    <dbReference type="NCBI Taxonomy" id="2048548"/>
    <lineage>
        <taxon>Bacteria</taxon>
        <taxon>Bacillati</taxon>
        <taxon>Bacillota</taxon>
        <taxon>Bacilli</taxon>
        <taxon>Bacillales</taxon>
        <taxon>Paenibacillaceae</taxon>
        <taxon>Paenibacillus</taxon>
    </lineage>
</organism>
<evidence type="ECO:0000256" key="6">
    <source>
        <dbReference type="ARBA" id="ARBA00023163"/>
    </source>
</evidence>
<evidence type="ECO:0000256" key="3">
    <source>
        <dbReference type="ARBA" id="ARBA00023012"/>
    </source>
</evidence>
<dbReference type="Pfam" id="PF00072">
    <property type="entry name" value="Response_reg"/>
    <property type="match status" value="1"/>
</dbReference>
<dbReference type="GO" id="GO:0032993">
    <property type="term" value="C:protein-DNA complex"/>
    <property type="evidence" value="ECO:0007669"/>
    <property type="project" value="TreeGrafter"/>
</dbReference>
<keyword evidence="3" id="KW-0902">Two-component regulatory system</keyword>
<evidence type="ECO:0000256" key="5">
    <source>
        <dbReference type="ARBA" id="ARBA00023125"/>
    </source>
</evidence>
<dbReference type="SMART" id="SM00448">
    <property type="entry name" value="REC"/>
    <property type="match status" value="1"/>
</dbReference>
<dbReference type="InterPro" id="IPR001789">
    <property type="entry name" value="Sig_transdc_resp-reg_receiver"/>
</dbReference>
<dbReference type="InterPro" id="IPR001867">
    <property type="entry name" value="OmpR/PhoB-type_DNA-bd"/>
</dbReference>
<evidence type="ECO:0000259" key="9">
    <source>
        <dbReference type="PROSITE" id="PS50110"/>
    </source>
</evidence>